<accession>A0AAT9UQQ8</accession>
<dbReference type="EMBL" id="OQ865377">
    <property type="protein sequence ID" value="WHV01723.1"/>
    <property type="molecule type" value="Genomic_DNA"/>
</dbReference>
<gene>
    <name evidence="1" type="ORF">APAPVX9-277</name>
</gene>
<proteinExistence type="predicted"/>
<sequence length="180" mass="19983">MVIMLLLTKIIAQTTDTPTTTSYTTEEEDYEDEGDHDCCNDKEGCPFVSNSIYMGNNGTTLNVVCLGCSSDHKNFTLLWLVNGTVVENNTDAGFTYHTSLLDVSDSFSSASIFSSTKLNRHDYDNSNITCVLKDTGGSSSDSFDTGAINKRYNKILHLKAHNITLKDEEEFENYTITVKK</sequence>
<name>A0AAT9UQQ8_9POXV</name>
<reference evidence="1" key="1">
    <citation type="submission" date="2023-04" db="EMBL/GenBank/DDBJ databases">
        <title>Genomic characterization of avipoxvirus isolates from Apapne (Himatione sanguinea).</title>
        <authorList>
            <person name="Butt S.L."/>
            <person name="Do Nascimento G.M."/>
        </authorList>
    </citation>
    <scope>NUCLEOTIDE SEQUENCE</scope>
    <source>
        <strain evidence="1">APAPVX9</strain>
    </source>
</reference>
<protein>
    <submittedName>
        <fullName evidence="1">Interleukin 18 binding protein</fullName>
    </submittedName>
</protein>
<organism evidence="1">
    <name type="scientific">Apapanepox virus</name>
    <dbReference type="NCBI Taxonomy" id="3049969"/>
    <lineage>
        <taxon>Viruses</taxon>
        <taxon>Varidnaviria</taxon>
        <taxon>Bamfordvirae</taxon>
        <taxon>Nucleocytoviricota</taxon>
        <taxon>Pokkesviricetes</taxon>
        <taxon>Chitovirales</taxon>
        <taxon>Poxviridae</taxon>
        <taxon>Chordopoxvirinae</taxon>
        <taxon>Avipoxvirus</taxon>
    </lineage>
</organism>
<evidence type="ECO:0000313" key="1">
    <source>
        <dbReference type="EMBL" id="WHV01723.1"/>
    </source>
</evidence>